<sequence>MADPNESSHFLLQPLNFDASTSSAPSTGMTGYNMCQSDISDGRHDEATRGWYDEHSTEACTENTSLLIRETGKDDNESLPKKHQRNIFLVWSLELALLLLATGLLGSIFAILSAYNTHEMPDWNGETGVGITLNALIAVIATIFRAILAFVALEVLAQLKWDWITKTFRPVGDMQRYGDVSRGAWGSLMLLPIVFKRQPQAIVAVVVVVASLAIGPVTQQTIQPYYCAQIAPERSATIIVANKLDKGCIYYQERPSSWKLHSSNIDNLFNCPSGNCTSQTHPDNPGQPDQEQVSHASLGMCSRCEDISKLVQIRTEYNSESDLYQAILSMDVPSNLNESDRIEIRSGDSSQSARYFESKLEKVFWWADKALPKDFLNTARWSAANLTMLAFSQQNRQDETDGSMLCPLVGDSGKAKGPVAWRQPTGYIAATCILYPCVKHYAGTVRSGSLSERVVRSTPLRVQIPTNLEDSYAGRAANMVAQPLQGVQYPCFVNGTLHTSTNMTAKSEKFPEDARQSVFIHLEDWENHSLQESIGYRNVTAPHECVVTLRHLFIYSLRRSLSETFNAYYRPQGYQTNFVSCYTATEASSLPMASILRPRPTSIQTISESMNSMSMRITTEFRRAGLGAYGNSTAVVEGQGLEDR</sequence>
<feature type="transmembrane region" description="Helical" evidence="1">
    <location>
        <begin position="201"/>
        <end position="218"/>
    </location>
</feature>
<feature type="transmembrane region" description="Helical" evidence="1">
    <location>
        <begin position="88"/>
        <end position="115"/>
    </location>
</feature>
<dbReference type="RefSeq" id="XP_031055095.1">
    <property type="nucleotide sequence ID" value="XM_031215069.1"/>
</dbReference>
<protein>
    <submittedName>
        <fullName evidence="2">Uncharacterized protein</fullName>
    </submittedName>
</protein>
<keyword evidence="1" id="KW-0812">Transmembrane</keyword>
<evidence type="ECO:0000313" key="2">
    <source>
        <dbReference type="EMBL" id="EXL93005.1"/>
    </source>
</evidence>
<name>X0J9K1_FUSO5</name>
<evidence type="ECO:0000256" key="1">
    <source>
        <dbReference type="SAM" id="Phobius"/>
    </source>
</evidence>
<dbReference type="Proteomes" id="UP000030685">
    <property type="component" value="Unassembled WGS sequence"/>
</dbReference>
<dbReference type="PANTHER" id="PTHR35394">
    <property type="entry name" value="DUF3176 DOMAIN-CONTAINING PROTEIN"/>
    <property type="match status" value="1"/>
</dbReference>
<dbReference type="GeneID" id="42039070"/>
<dbReference type="PANTHER" id="PTHR35394:SF5">
    <property type="entry name" value="DUF3176 DOMAIN-CONTAINING PROTEIN"/>
    <property type="match status" value="1"/>
</dbReference>
<dbReference type="HOGENOM" id="CLU_015092_1_1_1"/>
<dbReference type="AlphaFoldDB" id="X0J9K1"/>
<keyword evidence="1" id="KW-1133">Transmembrane helix</keyword>
<proteinExistence type="predicted"/>
<reference evidence="2" key="1">
    <citation type="submission" date="2011-11" db="EMBL/GenBank/DDBJ databases">
        <title>The Genome Sequence of Fusarium oxysporum II5.</title>
        <authorList>
            <consortium name="The Broad Institute Genome Sequencing Platform"/>
            <person name="Ma L.-J."/>
            <person name="Gale L.R."/>
            <person name="Schwartz D.C."/>
            <person name="Zhou S."/>
            <person name="Corby-Kistler H."/>
            <person name="Young S.K."/>
            <person name="Zeng Q."/>
            <person name="Gargeya S."/>
            <person name="Fitzgerald M."/>
            <person name="Haas B."/>
            <person name="Abouelleil A."/>
            <person name="Alvarado L."/>
            <person name="Arachchi H.M."/>
            <person name="Berlin A."/>
            <person name="Brown A."/>
            <person name="Chapman S.B."/>
            <person name="Chen Z."/>
            <person name="Dunbar C."/>
            <person name="Freedman E."/>
            <person name="Gearin G."/>
            <person name="Goldberg J."/>
            <person name="Griggs A."/>
            <person name="Gujja S."/>
            <person name="Heiman D."/>
            <person name="Howarth C."/>
            <person name="Larson L."/>
            <person name="Lui A."/>
            <person name="MacDonald P.J.P."/>
            <person name="Montmayeur A."/>
            <person name="Murphy C."/>
            <person name="Neiman D."/>
            <person name="Pearson M."/>
            <person name="Priest M."/>
            <person name="Roberts A."/>
            <person name="Saif S."/>
            <person name="Shea T."/>
            <person name="Shenoy N."/>
            <person name="Sisk P."/>
            <person name="Stolte C."/>
            <person name="Sykes S."/>
            <person name="Wortman J."/>
            <person name="Nusbaum C."/>
            <person name="Birren B."/>
        </authorList>
    </citation>
    <scope>NUCLEOTIDE SEQUENCE [LARGE SCALE GENOMIC DNA]</scope>
    <source>
        <strain evidence="2">54006</strain>
    </source>
</reference>
<gene>
    <name evidence="2" type="ORF">FOIG_13895</name>
</gene>
<keyword evidence="1" id="KW-0472">Membrane</keyword>
<dbReference type="Pfam" id="PF11374">
    <property type="entry name" value="DUF3176"/>
    <property type="match status" value="1"/>
</dbReference>
<accession>X0J9K1</accession>
<organism evidence="2">
    <name type="scientific">Fusarium odoratissimum (strain NRRL 54006)</name>
    <dbReference type="NCBI Taxonomy" id="1089451"/>
    <lineage>
        <taxon>Eukaryota</taxon>
        <taxon>Fungi</taxon>
        <taxon>Dikarya</taxon>
        <taxon>Ascomycota</taxon>
        <taxon>Pezizomycotina</taxon>
        <taxon>Sordariomycetes</taxon>
        <taxon>Hypocreomycetidae</taxon>
        <taxon>Hypocreales</taxon>
        <taxon>Nectriaceae</taxon>
        <taxon>Fusarium</taxon>
        <taxon>Fusarium oxysporum species complex</taxon>
        <taxon>Fusarium oxysporum f. sp. cubense (strain race 4)</taxon>
    </lineage>
</organism>
<dbReference type="EMBL" id="JH658305">
    <property type="protein sequence ID" value="EXL93005.1"/>
    <property type="molecule type" value="Genomic_DNA"/>
</dbReference>
<dbReference type="VEuPathDB" id="FungiDB:FOIG_13895"/>
<dbReference type="InterPro" id="IPR021514">
    <property type="entry name" value="DUF3176"/>
</dbReference>
<reference evidence="2" key="2">
    <citation type="submission" date="2012-05" db="EMBL/GenBank/DDBJ databases">
        <title>The Genome Annotation of Fusarium oxysporum II5.</title>
        <authorList>
            <consortium name="The Broad Institute Genomics Platform"/>
            <person name="Ma L.-J."/>
            <person name="Corby-Kistler H."/>
            <person name="Broz K."/>
            <person name="Gale L.R."/>
            <person name="Jonkers W."/>
            <person name="O'Donnell K."/>
            <person name="Ploetz R."/>
            <person name="Steinberg C."/>
            <person name="Schwartz D.C."/>
            <person name="VanEtten H."/>
            <person name="Zhou S."/>
            <person name="Young S.K."/>
            <person name="Zeng Q."/>
            <person name="Gargeya S."/>
            <person name="Fitzgerald M."/>
            <person name="Abouelleil A."/>
            <person name="Alvarado L."/>
            <person name="Chapman S.B."/>
            <person name="Gainer-Dewar J."/>
            <person name="Goldberg J."/>
            <person name="Griggs A."/>
            <person name="Gujja S."/>
            <person name="Hansen M."/>
            <person name="Howarth C."/>
            <person name="Imamovic A."/>
            <person name="Ireland A."/>
            <person name="Larimer J."/>
            <person name="McCowan C."/>
            <person name="Murphy C."/>
            <person name="Pearson M."/>
            <person name="Poon T.W."/>
            <person name="Priest M."/>
            <person name="Roberts A."/>
            <person name="Saif S."/>
            <person name="Shea T."/>
            <person name="Sykes S."/>
            <person name="Wortman J."/>
            <person name="Nusbaum C."/>
            <person name="Birren B."/>
        </authorList>
    </citation>
    <scope>NUCLEOTIDE SEQUENCE</scope>
    <source>
        <strain evidence="2">54006</strain>
    </source>
</reference>
<feature type="transmembrane region" description="Helical" evidence="1">
    <location>
        <begin position="135"/>
        <end position="157"/>
    </location>
</feature>